<evidence type="ECO:0000313" key="2">
    <source>
        <dbReference type="Proteomes" id="UP000823561"/>
    </source>
</evidence>
<dbReference type="EMBL" id="JADWDJ010000018">
    <property type="protein sequence ID" value="KAG5266515.1"/>
    <property type="molecule type" value="Genomic_DNA"/>
</dbReference>
<name>A0AAV6FVE5_9TELE</name>
<keyword evidence="2" id="KW-1185">Reference proteome</keyword>
<accession>A0AAV6FVE5</accession>
<protein>
    <submittedName>
        <fullName evidence="1">Uncharacterized protein</fullName>
    </submittedName>
</protein>
<dbReference type="AlphaFoldDB" id="A0AAV6FVE5"/>
<evidence type="ECO:0000313" key="1">
    <source>
        <dbReference type="EMBL" id="KAG5266515.1"/>
    </source>
</evidence>
<organism evidence="1 2">
    <name type="scientific">Alosa alosa</name>
    <name type="common">allis shad</name>
    <dbReference type="NCBI Taxonomy" id="278164"/>
    <lineage>
        <taxon>Eukaryota</taxon>
        <taxon>Metazoa</taxon>
        <taxon>Chordata</taxon>
        <taxon>Craniata</taxon>
        <taxon>Vertebrata</taxon>
        <taxon>Euteleostomi</taxon>
        <taxon>Actinopterygii</taxon>
        <taxon>Neopterygii</taxon>
        <taxon>Teleostei</taxon>
        <taxon>Clupei</taxon>
        <taxon>Clupeiformes</taxon>
        <taxon>Clupeoidei</taxon>
        <taxon>Clupeidae</taxon>
        <taxon>Alosa</taxon>
    </lineage>
</organism>
<dbReference type="Proteomes" id="UP000823561">
    <property type="component" value="Chromosome 18"/>
</dbReference>
<sequence length="77" mass="8408">MSGALPRATWVKSWRAGKIYMSGALPSRYRSDASGPPKEVGYKLNIVQPKQPYCAGILSREVGTDSFLLITHPTLVS</sequence>
<comment type="caution">
    <text evidence="1">The sequence shown here is derived from an EMBL/GenBank/DDBJ whole genome shotgun (WGS) entry which is preliminary data.</text>
</comment>
<gene>
    <name evidence="1" type="ORF">AALO_G00232960</name>
</gene>
<reference evidence="1" key="1">
    <citation type="submission" date="2020-10" db="EMBL/GenBank/DDBJ databases">
        <title>Chromosome-scale genome assembly of the Allis shad, Alosa alosa.</title>
        <authorList>
            <person name="Margot Z."/>
            <person name="Christophe K."/>
            <person name="Cabau C."/>
            <person name="Louis A."/>
            <person name="Berthelot C."/>
            <person name="Parey E."/>
            <person name="Roest Crollius H."/>
            <person name="Montfort J."/>
            <person name="Robinson-Rechavi M."/>
            <person name="Bucao C."/>
            <person name="Bouchez O."/>
            <person name="Gislard M."/>
            <person name="Lluch J."/>
            <person name="Milhes M."/>
            <person name="Lampietro C."/>
            <person name="Lopez Roques C."/>
            <person name="Donnadieu C."/>
            <person name="Braasch I."/>
            <person name="Desvignes T."/>
            <person name="Postlethwait J."/>
            <person name="Bobe J."/>
            <person name="Guiguen Y."/>
        </authorList>
    </citation>
    <scope>NUCLEOTIDE SEQUENCE</scope>
    <source>
        <strain evidence="1">M-15738</strain>
        <tissue evidence="1">Blood</tissue>
    </source>
</reference>
<proteinExistence type="predicted"/>